<keyword evidence="3" id="KW-1185">Reference proteome</keyword>
<proteinExistence type="predicted"/>
<dbReference type="RefSeq" id="WP_386402148.1">
    <property type="nucleotide sequence ID" value="NZ_JBHTJH010000001.1"/>
</dbReference>
<dbReference type="InterPro" id="IPR045247">
    <property type="entry name" value="Oye-like"/>
</dbReference>
<dbReference type="SUPFAM" id="SSF51395">
    <property type="entry name" value="FMN-linked oxidoreductases"/>
    <property type="match status" value="1"/>
</dbReference>
<dbReference type="PANTHER" id="PTHR22893">
    <property type="entry name" value="NADH OXIDOREDUCTASE-RELATED"/>
    <property type="match status" value="1"/>
</dbReference>
<reference evidence="3" key="1">
    <citation type="journal article" date="2019" name="Int. J. Syst. Evol. Microbiol.">
        <title>The Global Catalogue of Microorganisms (GCM) 10K type strain sequencing project: providing services to taxonomists for standard genome sequencing and annotation.</title>
        <authorList>
            <consortium name="The Broad Institute Genomics Platform"/>
            <consortium name="The Broad Institute Genome Sequencing Center for Infectious Disease"/>
            <person name="Wu L."/>
            <person name="Ma J."/>
        </authorList>
    </citation>
    <scope>NUCLEOTIDE SEQUENCE [LARGE SCALE GENOMIC DNA]</scope>
    <source>
        <strain evidence="3">CCUG 62952</strain>
    </source>
</reference>
<dbReference type="InterPro" id="IPR001155">
    <property type="entry name" value="OxRdtase_FMN_N"/>
</dbReference>
<dbReference type="PANTHER" id="PTHR22893:SF91">
    <property type="entry name" value="NADPH DEHYDROGENASE 2-RELATED"/>
    <property type="match status" value="1"/>
</dbReference>
<dbReference type="Pfam" id="PF00724">
    <property type="entry name" value="Oxidored_FMN"/>
    <property type="match status" value="1"/>
</dbReference>
<name>A0ABW3CT36_9FLAO</name>
<dbReference type="CDD" id="cd02933">
    <property type="entry name" value="OYE_like_FMN"/>
    <property type="match status" value="1"/>
</dbReference>
<evidence type="ECO:0000259" key="1">
    <source>
        <dbReference type="Pfam" id="PF00724"/>
    </source>
</evidence>
<dbReference type="EMBL" id="JBHTJH010000001">
    <property type="protein sequence ID" value="MFD0860605.1"/>
    <property type="molecule type" value="Genomic_DNA"/>
</dbReference>
<protein>
    <submittedName>
        <fullName evidence="2">Alkene reductase</fullName>
    </submittedName>
</protein>
<comment type="caution">
    <text evidence="2">The sequence shown here is derived from an EMBL/GenBank/DDBJ whole genome shotgun (WGS) entry which is preliminary data.</text>
</comment>
<feature type="domain" description="NADH:flavin oxidoreductase/NADH oxidase N-terminal" evidence="1">
    <location>
        <begin position="14"/>
        <end position="339"/>
    </location>
</feature>
<evidence type="ECO:0000313" key="3">
    <source>
        <dbReference type="Proteomes" id="UP001596978"/>
    </source>
</evidence>
<accession>A0ABW3CT36</accession>
<dbReference type="Proteomes" id="UP001596978">
    <property type="component" value="Unassembled WGS sequence"/>
</dbReference>
<gene>
    <name evidence="2" type="ORF">ACFQ1M_00170</name>
</gene>
<dbReference type="Gene3D" id="3.20.20.70">
    <property type="entry name" value="Aldolase class I"/>
    <property type="match status" value="1"/>
</dbReference>
<organism evidence="2 3">
    <name type="scientific">Sungkyunkwania multivorans</name>
    <dbReference type="NCBI Taxonomy" id="1173618"/>
    <lineage>
        <taxon>Bacteria</taxon>
        <taxon>Pseudomonadati</taxon>
        <taxon>Bacteroidota</taxon>
        <taxon>Flavobacteriia</taxon>
        <taxon>Flavobacteriales</taxon>
        <taxon>Flavobacteriaceae</taxon>
        <taxon>Sungkyunkwania</taxon>
    </lineage>
</organism>
<sequence>MTKYKNLLSPYSRNLELKNKVVMAPMTRSRATDDHIPTEIMATYYGQRSGAGLIITEGTAPSPNGVGYPRIPGIYNPEQTTAWKKVTDAVHDNGGKIFIQLMHTGRISHPENMPAGAQVLSSSALAAHTTKMYVDGKGEQPLPTPKAMTQRDIELVIEEYVEAANNAIKAGFDGVEVHAANGYLIEQFLNPVANERDDSYGGSMENRNRLAIEIVKRVADQIGKEKTGIRLSPNGVMNDIKGFDGQHEQYDMLAENLNEIGIAYIHLVNHESMGAAPLPEEIRRSIRKKFNGTLILSGGYDPETAERHLQANFGDLVAFGRPFIANPDLIERWKEDAQLNEPKQDLFYTPGREGYIDYPAMQSV</sequence>
<dbReference type="InterPro" id="IPR013785">
    <property type="entry name" value="Aldolase_TIM"/>
</dbReference>
<evidence type="ECO:0000313" key="2">
    <source>
        <dbReference type="EMBL" id="MFD0860605.1"/>
    </source>
</evidence>